<dbReference type="GO" id="GO:0015941">
    <property type="term" value="P:pantothenate catabolic process"/>
    <property type="evidence" value="ECO:0007669"/>
    <property type="project" value="InterPro"/>
</dbReference>
<keyword evidence="3" id="KW-0479">Metal-binding</keyword>
<comment type="function">
    <text evidence="3">Catalyzes two sequential steps in the biosynthesis of coenzyme A. In the first step cysteine is conjugated to 4'-phosphopantothenate to form 4-phosphopantothenoylcysteine. In the second step the latter compound is decarboxylated to form 4'-phosphopantotheine.</text>
</comment>
<dbReference type="InterPro" id="IPR005252">
    <property type="entry name" value="CoaBC"/>
</dbReference>
<dbReference type="Pfam" id="PF04127">
    <property type="entry name" value="DFP"/>
    <property type="match status" value="1"/>
</dbReference>
<dbReference type="InterPro" id="IPR007085">
    <property type="entry name" value="DNA/pantothenate-metab_flavo_C"/>
</dbReference>
<feature type="binding site" evidence="3">
    <location>
        <begin position="367"/>
        <end position="370"/>
    </location>
    <ligand>
        <name>CTP</name>
        <dbReference type="ChEBI" id="CHEBI:37563"/>
    </ligand>
</feature>
<dbReference type="GO" id="GO:0071513">
    <property type="term" value="C:phosphopantothenoylcysteine decarboxylase complex"/>
    <property type="evidence" value="ECO:0007669"/>
    <property type="project" value="TreeGrafter"/>
</dbReference>
<dbReference type="AlphaFoldDB" id="U1R5B7"/>
<name>U1R5B7_9ACTO</name>
<dbReference type="Pfam" id="PF02441">
    <property type="entry name" value="Flavoprotein"/>
    <property type="match status" value="1"/>
</dbReference>
<dbReference type="EMBL" id="AWSC01000058">
    <property type="protein sequence ID" value="ERH14903.1"/>
    <property type="molecule type" value="Genomic_DNA"/>
</dbReference>
<dbReference type="SUPFAM" id="SSF102645">
    <property type="entry name" value="CoaB-like"/>
    <property type="match status" value="1"/>
</dbReference>
<dbReference type="HAMAP" id="MF_02225">
    <property type="entry name" value="CoaBC"/>
    <property type="match status" value="1"/>
</dbReference>
<dbReference type="GO" id="GO:0015937">
    <property type="term" value="P:coenzyme A biosynthetic process"/>
    <property type="evidence" value="ECO:0007669"/>
    <property type="project" value="UniProtKB-UniRule"/>
</dbReference>
<comment type="catalytic activity">
    <reaction evidence="3">
        <text>N-[(R)-4-phosphopantothenoyl]-L-cysteine + H(+) = (R)-4'-phosphopantetheine + CO2</text>
        <dbReference type="Rhea" id="RHEA:16793"/>
        <dbReference type="ChEBI" id="CHEBI:15378"/>
        <dbReference type="ChEBI" id="CHEBI:16526"/>
        <dbReference type="ChEBI" id="CHEBI:59458"/>
        <dbReference type="ChEBI" id="CHEBI:61723"/>
        <dbReference type="EC" id="4.1.1.36"/>
    </reaction>
</comment>
<feature type="domain" description="DNA/pantothenate metabolism flavoprotein C-terminal" evidence="5">
    <location>
        <begin position="238"/>
        <end position="462"/>
    </location>
</feature>
<keyword evidence="3 6" id="KW-0436">Ligase</keyword>
<comment type="cofactor">
    <cofactor evidence="3">
        <name>Mg(2+)</name>
        <dbReference type="ChEBI" id="CHEBI:18420"/>
    </cofactor>
</comment>
<dbReference type="HOGENOM" id="CLU_033319_0_3_11"/>
<evidence type="ECO:0000256" key="2">
    <source>
        <dbReference type="ARBA" id="ARBA00023239"/>
    </source>
</evidence>
<evidence type="ECO:0000313" key="6">
    <source>
        <dbReference type="EMBL" id="ERH14903.1"/>
    </source>
</evidence>
<dbReference type="RefSeq" id="WP_021603526.1">
    <property type="nucleotide sequence ID" value="NZ_KE951488.1"/>
</dbReference>
<dbReference type="GO" id="GO:0046872">
    <property type="term" value="F:metal ion binding"/>
    <property type="evidence" value="ECO:0007669"/>
    <property type="project" value="UniProtKB-KW"/>
</dbReference>
<comment type="pathway">
    <text evidence="3">Cofactor biosynthesis; coenzyme A biosynthesis; CoA from (R)-pantothenate: step 3/5.</text>
</comment>
<dbReference type="PANTHER" id="PTHR14359:SF6">
    <property type="entry name" value="PHOSPHOPANTOTHENOYLCYSTEINE DECARBOXYLASE"/>
    <property type="match status" value="1"/>
</dbReference>
<dbReference type="EC" id="6.3.2.5" evidence="3"/>
<keyword evidence="3" id="KW-0285">Flavoprotein</keyword>
<comment type="cofactor">
    <cofactor evidence="3">
        <name>FMN</name>
        <dbReference type="ChEBI" id="CHEBI:58210"/>
    </cofactor>
    <text evidence="3">Binds 1 FMN per subunit.</text>
</comment>
<feature type="binding site" evidence="3">
    <location>
        <position position="405"/>
    </location>
    <ligand>
        <name>CTP</name>
        <dbReference type="ChEBI" id="CHEBI:37563"/>
    </ligand>
</feature>
<dbReference type="GO" id="GO:0010181">
    <property type="term" value="F:FMN binding"/>
    <property type="evidence" value="ECO:0007669"/>
    <property type="project" value="UniProtKB-UniRule"/>
</dbReference>
<dbReference type="PANTHER" id="PTHR14359">
    <property type="entry name" value="HOMO-OLIGOMERIC FLAVIN CONTAINING CYS DECARBOXYLASE FAMILY"/>
    <property type="match status" value="1"/>
</dbReference>
<keyword evidence="3" id="KW-0288">FMN</keyword>
<keyword evidence="3" id="KW-0511">Multifunctional enzyme</keyword>
<dbReference type="SUPFAM" id="SSF52507">
    <property type="entry name" value="Homo-oligomeric flavin-containing Cys decarboxylases, HFCD"/>
    <property type="match status" value="1"/>
</dbReference>
<dbReference type="GO" id="GO:0004632">
    <property type="term" value="F:phosphopantothenate--cysteine ligase activity"/>
    <property type="evidence" value="ECO:0007669"/>
    <property type="project" value="UniProtKB-UniRule"/>
</dbReference>
<keyword evidence="1 3" id="KW-0210">Decarboxylase</keyword>
<feature type="region of interest" description="Phosphopantothenate--cysteine ligase" evidence="3">
    <location>
        <begin position="243"/>
        <end position="465"/>
    </location>
</feature>
<keyword evidence="3" id="KW-0460">Magnesium</keyword>
<comment type="pathway">
    <text evidence="3">Cofactor biosynthesis; coenzyme A biosynthesis; CoA from (R)-pantothenate: step 2/5.</text>
</comment>
<evidence type="ECO:0000259" key="5">
    <source>
        <dbReference type="Pfam" id="PF04127"/>
    </source>
</evidence>
<dbReference type="PATRIC" id="fig|1321817.3.peg.1216"/>
<dbReference type="GO" id="GO:0004633">
    <property type="term" value="F:phosphopantothenoylcysteine decarboxylase activity"/>
    <property type="evidence" value="ECO:0007669"/>
    <property type="project" value="UniProtKB-UniRule"/>
</dbReference>
<evidence type="ECO:0000256" key="1">
    <source>
        <dbReference type="ARBA" id="ARBA00022793"/>
    </source>
</evidence>
<dbReference type="UniPathway" id="UPA00241">
    <property type="reaction ID" value="UER00353"/>
</dbReference>
<gene>
    <name evidence="3" type="primary">coaBC</name>
    <name evidence="6" type="ORF">HMPREF1978_01381</name>
</gene>
<dbReference type="InterPro" id="IPR035929">
    <property type="entry name" value="CoaB-like_sf"/>
</dbReference>
<dbReference type="Gene3D" id="3.40.50.10300">
    <property type="entry name" value="CoaB-like"/>
    <property type="match status" value="1"/>
</dbReference>
<dbReference type="InterPro" id="IPR003382">
    <property type="entry name" value="Flavoprotein"/>
</dbReference>
<dbReference type="Gene3D" id="3.40.50.1950">
    <property type="entry name" value="Flavin prenyltransferase-like"/>
    <property type="match status" value="1"/>
</dbReference>
<comment type="caution">
    <text evidence="3">Lacks conserved residue(s) required for the propagation of feature annotation.</text>
</comment>
<evidence type="ECO:0000259" key="4">
    <source>
        <dbReference type="Pfam" id="PF02441"/>
    </source>
</evidence>
<dbReference type="InterPro" id="IPR036551">
    <property type="entry name" value="Flavin_trans-like"/>
</dbReference>
<comment type="caution">
    <text evidence="6">The sequence shown here is derived from an EMBL/GenBank/DDBJ whole genome shotgun (WGS) entry which is preliminary data.</text>
</comment>
<feature type="binding site" evidence="3">
    <location>
        <position position="345"/>
    </location>
    <ligand>
        <name>CTP</name>
        <dbReference type="ChEBI" id="CHEBI:37563"/>
    </ligand>
</feature>
<organism evidence="6 7">
    <name type="scientific">Actinomyces graevenitzii F0530</name>
    <dbReference type="NCBI Taxonomy" id="1321817"/>
    <lineage>
        <taxon>Bacteria</taxon>
        <taxon>Bacillati</taxon>
        <taxon>Actinomycetota</taxon>
        <taxon>Actinomycetes</taxon>
        <taxon>Actinomycetales</taxon>
        <taxon>Actinomycetaceae</taxon>
        <taxon>Actinomyces</taxon>
    </lineage>
</organism>
<feature type="binding site" evidence="3">
    <location>
        <position position="409"/>
    </location>
    <ligand>
        <name>CTP</name>
        <dbReference type="ChEBI" id="CHEBI:37563"/>
    </ligand>
</feature>
<feature type="region of interest" description="Phosphopantothenoylcysteine decarboxylase" evidence="3">
    <location>
        <begin position="1"/>
        <end position="242"/>
    </location>
</feature>
<dbReference type="Proteomes" id="UP000016481">
    <property type="component" value="Unassembled WGS sequence"/>
</dbReference>
<evidence type="ECO:0000256" key="3">
    <source>
        <dbReference type="HAMAP-Rule" id="MF_02225"/>
    </source>
</evidence>
<protein>
    <recommendedName>
        <fullName evidence="3">Coenzyme A biosynthesis bifunctional protein CoaBC</fullName>
    </recommendedName>
    <alternativeName>
        <fullName evidence="3">DNA/pantothenate metabolism flavoprotein</fullName>
    </alternativeName>
    <alternativeName>
        <fullName evidence="3">Phosphopantothenoylcysteine synthetase/decarboxylase</fullName>
        <shortName evidence="3">PPCS-PPCDC</shortName>
    </alternativeName>
    <domain>
        <recommendedName>
            <fullName evidence="3">Phosphopantothenoylcysteine decarboxylase</fullName>
            <shortName evidence="3">PPC decarboxylase</shortName>
            <shortName evidence="3">PPC-DC</shortName>
            <ecNumber evidence="3">4.1.1.36</ecNumber>
        </recommendedName>
        <alternativeName>
            <fullName evidence="3">CoaC</fullName>
        </alternativeName>
    </domain>
    <domain>
        <recommendedName>
            <fullName evidence="3">Phosphopantothenate--cysteine ligase</fullName>
            <ecNumber evidence="3">6.3.2.5</ecNumber>
        </recommendedName>
        <alternativeName>
            <fullName evidence="3">CoaB</fullName>
        </alternativeName>
        <alternativeName>
            <fullName evidence="3">Phosphopantothenoylcysteine synthetase</fullName>
            <shortName evidence="3">PPC synthetase</shortName>
            <shortName evidence="3">PPC-S</shortName>
        </alternativeName>
    </domain>
</protein>
<comment type="similarity">
    <text evidence="3">In the N-terminal section; belongs to the HFCD (homo-oligomeric flavin containing Cys decarboxylase) superfamily.</text>
</comment>
<feature type="binding site" evidence="3">
    <location>
        <position position="335"/>
    </location>
    <ligand>
        <name>CTP</name>
        <dbReference type="ChEBI" id="CHEBI:37563"/>
    </ligand>
</feature>
<reference evidence="6 7" key="1">
    <citation type="submission" date="2013-08" db="EMBL/GenBank/DDBJ databases">
        <authorList>
            <person name="Weinstock G."/>
            <person name="Sodergren E."/>
            <person name="Wylie T."/>
            <person name="Fulton L."/>
            <person name="Fulton R."/>
            <person name="Fronick C."/>
            <person name="O'Laughlin M."/>
            <person name="Godfrey J."/>
            <person name="Miner T."/>
            <person name="Herter B."/>
            <person name="Appelbaum E."/>
            <person name="Cordes M."/>
            <person name="Lek S."/>
            <person name="Wollam A."/>
            <person name="Pepin K.H."/>
            <person name="Palsikar V.B."/>
            <person name="Mitreva M."/>
            <person name="Wilson R.K."/>
        </authorList>
    </citation>
    <scope>NUCLEOTIDE SEQUENCE [LARGE SCALE GENOMIC DNA]</scope>
    <source>
        <strain evidence="6 7">F0530</strain>
    </source>
</reference>
<comment type="similarity">
    <text evidence="3">In the C-terminal section; belongs to the PPC synthetase family.</text>
</comment>
<dbReference type="EC" id="4.1.1.36" evidence="3"/>
<comment type="catalytic activity">
    <reaction evidence="3">
        <text>(R)-4'-phosphopantothenate + L-cysteine + CTP = N-[(R)-4-phosphopantothenoyl]-L-cysteine + CMP + diphosphate + H(+)</text>
        <dbReference type="Rhea" id="RHEA:19397"/>
        <dbReference type="ChEBI" id="CHEBI:10986"/>
        <dbReference type="ChEBI" id="CHEBI:15378"/>
        <dbReference type="ChEBI" id="CHEBI:33019"/>
        <dbReference type="ChEBI" id="CHEBI:35235"/>
        <dbReference type="ChEBI" id="CHEBI:37563"/>
        <dbReference type="ChEBI" id="CHEBI:59458"/>
        <dbReference type="ChEBI" id="CHEBI:60377"/>
        <dbReference type="EC" id="6.3.2.5"/>
    </reaction>
</comment>
<accession>U1R5B7</accession>
<keyword evidence="2 3" id="KW-0456">Lyase</keyword>
<feature type="binding site" evidence="3">
    <location>
        <position position="387"/>
    </location>
    <ligand>
        <name>CTP</name>
        <dbReference type="ChEBI" id="CHEBI:37563"/>
    </ligand>
</feature>
<evidence type="ECO:0000313" key="7">
    <source>
        <dbReference type="Proteomes" id="UP000016481"/>
    </source>
</evidence>
<sequence length="465" mass="48500">MTATCAAPACPGTRRIVVGVSGSISAYKATFIIRQLRAAGHEVKVVASAAALKFIGESTLAALSGAPVASQLFSDAGAVEHVAIAEWAQLLLIAPASADLIAKLAVGRADDMLTTTALTTTAPIVISPAMHTQMWQHPATVANVETLRVRGVKVIEPASGRLTGKDSGPGRLPEPEQIVAQALEFLRQSEHFKAASNGGGAQVVDAVQNQGEPSQDQPGQNQPDQDLAAQDLQFSQDLAGKHFVISAGGTREAIDPVRFLGNRSSGRQGTALARAAVERGAHVTLVAANIEAALLAQLPEQVEVVKVVSALQLRDAVHEAGRSAQVIVMCAAVADFRPKTYAGFKLKKSTDSGETDKSYTLELVENPDILAGLASQRLNEGQVIVGFAAETGDEHTSALEYGRRKALKKGADLLAVNTVGATSGFGDVANEIHVLDSHGQQVGHSAGSKLQVARDLVELIAQRLG</sequence>
<feature type="domain" description="Flavoprotein" evidence="4">
    <location>
        <begin position="15"/>
        <end position="185"/>
    </location>
</feature>
<proteinExistence type="inferred from homology"/>